<feature type="compositionally biased region" description="Basic residues" evidence="1">
    <location>
        <begin position="232"/>
        <end position="241"/>
    </location>
</feature>
<sequence length="1017" mass="111771">MPWPWDPPPPAMDAVSTPHDDYRSTKQLDSKSKHARDSCAQNPGHSSTRQQDEDDPHAPGNKSTLCLGDFGTVLSFLHLEKMERMHSSLRNSANTLPLYNHHTSAVPSLLDAAEATLVEAPSSNSGLWDLSMALRYLEAHKTLRHSEPTTILHSQPPLSLTASKDVGSHNWATNLGLPDKTSHDDPDMNTSADISVNHTDDGAATSTTLHDQSQGTKNEHLGNDGLVEPAGARRRIKKKSARTMPIDEPTSSSNGGGHSSESEHKGGTEPGSGQDDHSDAPSRRSNKPAVSDKQLSDLSVQSRVSEPARTLTTPSTVTKKKRPWRAAKVLKEMKALFLAEQREQQEQHARRKLYYQETVDRQKRVPGPELCGTVSRIGLISIASGEEQESVIEHTPGCEPLILQRPRSHYRNFWRPGEQDSTMENGPTLPSLACTTFASTTLTQHLSEEQCAGKKLLAMRVRDTFLVPNGVSHLVNALSQARADVHVDPEHPTDSSDKNRVNGNDEDDGDDDDVEEEGPLDLATGFDERFQTSFMQEVDYTKVAPSDRVFIFVDNSNILTGFYQHHQVHSSSQKGQVPTSESRPVETVQMSPSASPLAANQDIPPITPEKQDPTDTDSDEETVLYPCPQRDKSRLTKVIASDNHKECGKDGANNNVPPLTEIKTSDNHDGQPVSTTTIDDPSKDSKTPTAPSGAKMVRGSHLLPKFDYNKFFDLLRKNRPAARKVLVGSSPLFQELDEALEHQYETIILRRVRKFVQGELGALPVPIKQPRYPINNNNVNISAVAALSGSNGCATDSFVSPGTKRTDGDATSQAAKSLSQTPTIGDDGSLQSIATATPATAPALAPAPAVVANGEQGVDELLHLKMLETLLDHEPATMVVATGDGGDSEFGGGGFYGVIRRALDRGWQVELVSWEDLLSGAYLELALEYGYTDSDARRPGSTSHHHHSSNRPTQQQHHPHPHHQHPHQHQHQHLYHHRVPKTRLPLQRRSARAEDRMTQGHLRVWCLDWYGDLFCKK</sequence>
<feature type="region of interest" description="Disordered" evidence="1">
    <location>
        <begin position="644"/>
        <end position="696"/>
    </location>
</feature>
<feature type="compositionally biased region" description="Acidic residues" evidence="1">
    <location>
        <begin position="504"/>
        <end position="519"/>
    </location>
</feature>
<feature type="region of interest" description="Disordered" evidence="1">
    <location>
        <begin position="171"/>
        <end position="322"/>
    </location>
</feature>
<protein>
    <submittedName>
        <fullName evidence="2">Uncharacterized protein</fullName>
    </submittedName>
</protein>
<feature type="compositionally biased region" description="Polar residues" evidence="1">
    <location>
        <begin position="809"/>
        <end position="827"/>
    </location>
</feature>
<feature type="region of interest" description="Disordered" evidence="1">
    <location>
        <begin position="484"/>
        <end position="527"/>
    </location>
</feature>
<feature type="compositionally biased region" description="Basic and acidic residues" evidence="1">
    <location>
        <begin position="484"/>
        <end position="500"/>
    </location>
</feature>
<feature type="compositionally biased region" description="Basic residues" evidence="1">
    <location>
        <begin position="957"/>
        <end position="977"/>
    </location>
</feature>
<name>A0A9P8CW10_MORAP</name>
<proteinExistence type="predicted"/>
<feature type="compositionally biased region" description="Polar residues" evidence="1">
    <location>
        <begin position="188"/>
        <end position="197"/>
    </location>
</feature>
<comment type="caution">
    <text evidence="2">The sequence shown here is derived from an EMBL/GenBank/DDBJ whole genome shotgun (WGS) entry which is preliminary data.</text>
</comment>
<feature type="region of interest" description="Disordered" evidence="1">
    <location>
        <begin position="568"/>
        <end position="630"/>
    </location>
</feature>
<feature type="compositionally biased region" description="Pro residues" evidence="1">
    <location>
        <begin position="1"/>
        <end position="11"/>
    </location>
</feature>
<evidence type="ECO:0000313" key="3">
    <source>
        <dbReference type="Proteomes" id="UP000717515"/>
    </source>
</evidence>
<dbReference type="CDD" id="cd18724">
    <property type="entry name" value="PIN_LabA-like"/>
    <property type="match status" value="1"/>
</dbReference>
<dbReference type="AlphaFoldDB" id="A0A9P8CW10"/>
<feature type="region of interest" description="Disordered" evidence="1">
    <location>
        <begin position="1"/>
        <end position="64"/>
    </location>
</feature>
<feature type="compositionally biased region" description="Polar residues" evidence="1">
    <location>
        <begin position="204"/>
        <end position="216"/>
    </location>
</feature>
<feature type="compositionally biased region" description="Polar residues" evidence="1">
    <location>
        <begin position="569"/>
        <end position="594"/>
    </location>
</feature>
<feature type="compositionally biased region" description="Polar residues" evidence="1">
    <location>
        <begin position="296"/>
        <end position="317"/>
    </location>
</feature>
<accession>A0A9P8CW10</accession>
<feature type="compositionally biased region" description="Polar residues" evidence="1">
    <location>
        <begin position="39"/>
        <end position="49"/>
    </location>
</feature>
<dbReference type="Proteomes" id="UP000717515">
    <property type="component" value="Unassembled WGS sequence"/>
</dbReference>
<evidence type="ECO:0000313" key="2">
    <source>
        <dbReference type="EMBL" id="KAG9321592.1"/>
    </source>
</evidence>
<reference evidence="2" key="1">
    <citation type="submission" date="2021-07" db="EMBL/GenBank/DDBJ databases">
        <title>Draft genome of Mortierella alpina, strain LL118, isolated from an aspen leaf litter sample.</title>
        <authorList>
            <person name="Yang S."/>
            <person name="Vinatzer B.A."/>
        </authorList>
    </citation>
    <scope>NUCLEOTIDE SEQUENCE</scope>
    <source>
        <strain evidence="2">LL118</strain>
    </source>
</reference>
<gene>
    <name evidence="2" type="ORF">KVV02_001736</name>
</gene>
<dbReference type="EMBL" id="JAIFTL010000194">
    <property type="protein sequence ID" value="KAG9321592.1"/>
    <property type="molecule type" value="Genomic_DNA"/>
</dbReference>
<organism evidence="2 3">
    <name type="scientific">Mortierella alpina</name>
    <name type="common">Oleaginous fungus</name>
    <name type="synonym">Mortierella renispora</name>
    <dbReference type="NCBI Taxonomy" id="64518"/>
    <lineage>
        <taxon>Eukaryota</taxon>
        <taxon>Fungi</taxon>
        <taxon>Fungi incertae sedis</taxon>
        <taxon>Mucoromycota</taxon>
        <taxon>Mortierellomycotina</taxon>
        <taxon>Mortierellomycetes</taxon>
        <taxon>Mortierellales</taxon>
        <taxon>Mortierellaceae</taxon>
        <taxon>Mortierella</taxon>
    </lineage>
</organism>
<feature type="compositionally biased region" description="Basic and acidic residues" evidence="1">
    <location>
        <begin position="18"/>
        <end position="37"/>
    </location>
</feature>
<feature type="region of interest" description="Disordered" evidence="1">
    <location>
        <begin position="798"/>
        <end position="827"/>
    </location>
</feature>
<evidence type="ECO:0000256" key="1">
    <source>
        <dbReference type="SAM" id="MobiDB-lite"/>
    </source>
</evidence>
<feature type="region of interest" description="Disordered" evidence="1">
    <location>
        <begin position="935"/>
        <end position="977"/>
    </location>
</feature>